<dbReference type="RefSeq" id="WP_270949500.1">
    <property type="nucleotide sequence ID" value="NZ_JAQGLA010000020.1"/>
</dbReference>
<evidence type="ECO:0000313" key="2">
    <source>
        <dbReference type="EMBL" id="MDA3626887.1"/>
    </source>
</evidence>
<evidence type="ECO:0000313" key="3">
    <source>
        <dbReference type="Proteomes" id="UP001210380"/>
    </source>
</evidence>
<gene>
    <name evidence="2" type="ORF">OU415_15685</name>
</gene>
<sequence length="250" mass="26669">MGGVRILIVQPSKSDPPGPLGEWLAVAGAEVDVVLPAEQSLPADFSEHQGLVVLGGEMGVYDDATHPWLAEVRALLSKAVSERVPTLAVCLGAQLLAAATGGQVRPARNGPEAGTLLIAKRDVAAEDPLFGPVPLTPDVLQSHSDEVAVLPPSAQLLASSPKCDNQLFRVGDCAYGMQFHIETTTDLVLEWAELSPEIAAAIRPGQLERAHLDAFHVDMAETWRPVAERFVRFVGTPPEDRKASRFLPLA</sequence>
<feature type="domain" description="Glutamine amidotransferase" evidence="1">
    <location>
        <begin position="27"/>
        <end position="184"/>
    </location>
</feature>
<dbReference type="InterPro" id="IPR017926">
    <property type="entry name" value="GATASE"/>
</dbReference>
<keyword evidence="2" id="KW-0315">Glutamine amidotransferase</keyword>
<dbReference type="SUPFAM" id="SSF52317">
    <property type="entry name" value="Class I glutamine amidotransferase-like"/>
    <property type="match status" value="1"/>
</dbReference>
<dbReference type="Proteomes" id="UP001210380">
    <property type="component" value="Unassembled WGS sequence"/>
</dbReference>
<keyword evidence="3" id="KW-1185">Reference proteome</keyword>
<comment type="caution">
    <text evidence="2">The sequence shown here is derived from an EMBL/GenBank/DDBJ whole genome shotgun (WGS) entry which is preliminary data.</text>
</comment>
<dbReference type="InterPro" id="IPR044992">
    <property type="entry name" value="ChyE-like"/>
</dbReference>
<dbReference type="PANTHER" id="PTHR42695:SF5">
    <property type="entry name" value="GLUTAMINE AMIDOTRANSFERASE YLR126C-RELATED"/>
    <property type="match status" value="1"/>
</dbReference>
<evidence type="ECO:0000259" key="1">
    <source>
        <dbReference type="Pfam" id="PF00117"/>
    </source>
</evidence>
<dbReference type="PANTHER" id="PTHR42695">
    <property type="entry name" value="GLUTAMINE AMIDOTRANSFERASE YLR126C-RELATED"/>
    <property type="match status" value="1"/>
</dbReference>
<reference evidence="2 3" key="1">
    <citation type="submission" date="2022-11" db="EMBL/GenBank/DDBJ databases">
        <title>Draft genome sequence of Saccharopolyspora sp. WRP15-2 isolated from rhizosphere soils of wild rice in Thailand.</title>
        <authorList>
            <person name="Duangmal K."/>
            <person name="Kammanee S."/>
            <person name="Muangham S."/>
        </authorList>
    </citation>
    <scope>NUCLEOTIDE SEQUENCE [LARGE SCALE GENOMIC DNA]</scope>
    <source>
        <strain evidence="2 3">WRP15-2</strain>
    </source>
</reference>
<dbReference type="Gene3D" id="3.40.50.880">
    <property type="match status" value="1"/>
</dbReference>
<dbReference type="CDD" id="cd01741">
    <property type="entry name" value="GATase1_1"/>
    <property type="match status" value="1"/>
</dbReference>
<dbReference type="EMBL" id="JAQGLA010000020">
    <property type="protein sequence ID" value="MDA3626887.1"/>
    <property type="molecule type" value="Genomic_DNA"/>
</dbReference>
<protein>
    <submittedName>
        <fullName evidence="2">Type 1 glutamine amidotransferase</fullName>
    </submittedName>
</protein>
<accession>A0ABT4UYU4</accession>
<name>A0ABT4UYU4_9PSEU</name>
<organism evidence="2 3">
    <name type="scientific">Saccharopolyspora oryzae</name>
    <dbReference type="NCBI Taxonomy" id="2997343"/>
    <lineage>
        <taxon>Bacteria</taxon>
        <taxon>Bacillati</taxon>
        <taxon>Actinomycetota</taxon>
        <taxon>Actinomycetes</taxon>
        <taxon>Pseudonocardiales</taxon>
        <taxon>Pseudonocardiaceae</taxon>
        <taxon>Saccharopolyspora</taxon>
    </lineage>
</organism>
<dbReference type="PROSITE" id="PS51273">
    <property type="entry name" value="GATASE_TYPE_1"/>
    <property type="match status" value="1"/>
</dbReference>
<dbReference type="Pfam" id="PF00117">
    <property type="entry name" value="GATase"/>
    <property type="match status" value="1"/>
</dbReference>
<dbReference type="InterPro" id="IPR029062">
    <property type="entry name" value="Class_I_gatase-like"/>
</dbReference>
<proteinExistence type="predicted"/>